<gene>
    <name evidence="10" type="ORF">LDAN0321_LOCUS8772</name>
</gene>
<dbReference type="InterPro" id="IPR005336">
    <property type="entry name" value="MPC"/>
</dbReference>
<sequence length="129" mass="14256">MALGIVPRLKSSIINIPAVKNNEFVYKFLDSPAGPFTIHFWAPSFKWVISLANIADMQRPVEKVSTGQQIAITATGILFTRLSLVVVPVNYNLASVNIFMAGTGMIQLYRKYDAGQLLDGIVPTEEKKE</sequence>
<protein>
    <recommendedName>
        <fullName evidence="9">Mitochondrial pyruvate carrier</fullName>
    </recommendedName>
</protein>
<evidence type="ECO:0000256" key="3">
    <source>
        <dbReference type="ARBA" id="ARBA00022448"/>
    </source>
</evidence>
<organism evidence="10">
    <name type="scientific">Leptocylindrus danicus</name>
    <dbReference type="NCBI Taxonomy" id="163516"/>
    <lineage>
        <taxon>Eukaryota</taxon>
        <taxon>Sar</taxon>
        <taxon>Stramenopiles</taxon>
        <taxon>Ochrophyta</taxon>
        <taxon>Bacillariophyta</taxon>
        <taxon>Coscinodiscophyceae</taxon>
        <taxon>Chaetocerotophycidae</taxon>
        <taxon>Leptocylindrales</taxon>
        <taxon>Leptocylindraceae</taxon>
        <taxon>Leptocylindrus</taxon>
    </lineage>
</organism>
<dbReference type="GO" id="GO:0006850">
    <property type="term" value="P:pyruvate import into mitochondria"/>
    <property type="evidence" value="ECO:0007669"/>
    <property type="project" value="InterPro"/>
</dbReference>
<dbReference type="GO" id="GO:0005743">
    <property type="term" value="C:mitochondrial inner membrane"/>
    <property type="evidence" value="ECO:0007669"/>
    <property type="project" value="UniProtKB-SubCell"/>
</dbReference>
<comment type="function">
    <text evidence="9">Mediates the uptake of pyruvate into mitochondria.</text>
</comment>
<keyword evidence="7 9" id="KW-0496">Mitochondrion</keyword>
<proteinExistence type="inferred from homology"/>
<accession>A0A7S2P3B2</accession>
<comment type="subcellular location">
    <subcellularLocation>
        <location evidence="1 9">Mitochondrion inner membrane</location>
        <topology evidence="1 9">Multi-pass membrane protein</topology>
    </subcellularLocation>
</comment>
<dbReference type="Pfam" id="PF03650">
    <property type="entry name" value="MPC"/>
    <property type="match status" value="1"/>
</dbReference>
<evidence type="ECO:0000256" key="5">
    <source>
        <dbReference type="ARBA" id="ARBA00022792"/>
    </source>
</evidence>
<evidence type="ECO:0000256" key="8">
    <source>
        <dbReference type="ARBA" id="ARBA00023136"/>
    </source>
</evidence>
<evidence type="ECO:0000256" key="4">
    <source>
        <dbReference type="ARBA" id="ARBA00022692"/>
    </source>
</evidence>
<dbReference type="EMBL" id="HBGY01013602">
    <property type="protein sequence ID" value="CAD9575259.1"/>
    <property type="molecule type" value="Transcribed_RNA"/>
</dbReference>
<evidence type="ECO:0000256" key="7">
    <source>
        <dbReference type="ARBA" id="ARBA00023128"/>
    </source>
</evidence>
<dbReference type="AlphaFoldDB" id="A0A7S2P3B2"/>
<reference evidence="10" key="1">
    <citation type="submission" date="2021-01" db="EMBL/GenBank/DDBJ databases">
        <authorList>
            <person name="Corre E."/>
            <person name="Pelletier E."/>
            <person name="Niang G."/>
            <person name="Scheremetjew M."/>
            <person name="Finn R."/>
            <person name="Kale V."/>
            <person name="Holt S."/>
            <person name="Cochrane G."/>
            <person name="Meng A."/>
            <person name="Brown T."/>
            <person name="Cohen L."/>
        </authorList>
    </citation>
    <scope>NUCLEOTIDE SEQUENCE</scope>
    <source>
        <strain evidence="10">B650</strain>
    </source>
</reference>
<keyword evidence="3 9" id="KW-0813">Transport</keyword>
<keyword evidence="5 9" id="KW-0999">Mitochondrion inner membrane</keyword>
<evidence type="ECO:0000256" key="2">
    <source>
        <dbReference type="ARBA" id="ARBA00006416"/>
    </source>
</evidence>
<keyword evidence="6" id="KW-1133">Transmembrane helix</keyword>
<evidence type="ECO:0000256" key="9">
    <source>
        <dbReference type="RuleBase" id="RU363100"/>
    </source>
</evidence>
<comment type="similarity">
    <text evidence="2 9">Belongs to the mitochondrial pyruvate carrier (MPC) (TC 2.A.105) family.</text>
</comment>
<dbReference type="PANTHER" id="PTHR14154">
    <property type="entry name" value="UPF0041 BRAIN PROTEIN 44-RELATED"/>
    <property type="match status" value="1"/>
</dbReference>
<name>A0A7S2P3B2_9STRA</name>
<keyword evidence="4" id="KW-0812">Transmembrane</keyword>
<evidence type="ECO:0000313" key="10">
    <source>
        <dbReference type="EMBL" id="CAD9575259.1"/>
    </source>
</evidence>
<evidence type="ECO:0000256" key="6">
    <source>
        <dbReference type="ARBA" id="ARBA00022989"/>
    </source>
</evidence>
<keyword evidence="8" id="KW-0472">Membrane</keyword>
<evidence type="ECO:0000256" key="1">
    <source>
        <dbReference type="ARBA" id="ARBA00004448"/>
    </source>
</evidence>